<name>A0A9D3SAM7_ANGAN</name>
<gene>
    <name evidence="1" type="ORF">ANANG_G00004130</name>
</gene>
<protein>
    <submittedName>
        <fullName evidence="1">Uncharacterized protein</fullName>
    </submittedName>
</protein>
<keyword evidence="2" id="KW-1185">Reference proteome</keyword>
<reference evidence="1" key="1">
    <citation type="submission" date="2021-01" db="EMBL/GenBank/DDBJ databases">
        <title>A chromosome-scale assembly of European eel, Anguilla anguilla.</title>
        <authorList>
            <person name="Henkel C."/>
            <person name="Jong-Raadsen S.A."/>
            <person name="Dufour S."/>
            <person name="Weltzien F.-A."/>
            <person name="Palstra A.P."/>
            <person name="Pelster B."/>
            <person name="Spaink H.P."/>
            <person name="Van Den Thillart G.E."/>
            <person name="Jansen H."/>
            <person name="Zahm M."/>
            <person name="Klopp C."/>
            <person name="Cedric C."/>
            <person name="Louis A."/>
            <person name="Berthelot C."/>
            <person name="Parey E."/>
            <person name="Roest Crollius H."/>
            <person name="Montfort J."/>
            <person name="Robinson-Rechavi M."/>
            <person name="Bucao C."/>
            <person name="Bouchez O."/>
            <person name="Gislard M."/>
            <person name="Lluch J."/>
            <person name="Milhes M."/>
            <person name="Lampietro C."/>
            <person name="Lopez Roques C."/>
            <person name="Donnadieu C."/>
            <person name="Braasch I."/>
            <person name="Desvignes T."/>
            <person name="Postlethwait J."/>
            <person name="Bobe J."/>
            <person name="Guiguen Y."/>
            <person name="Dirks R."/>
        </authorList>
    </citation>
    <scope>NUCLEOTIDE SEQUENCE</scope>
    <source>
        <strain evidence="1">Tag_6206</strain>
        <tissue evidence="1">Liver</tissue>
    </source>
</reference>
<dbReference type="Proteomes" id="UP001044222">
    <property type="component" value="Unassembled WGS sequence"/>
</dbReference>
<evidence type="ECO:0000313" key="1">
    <source>
        <dbReference type="EMBL" id="KAG5856077.1"/>
    </source>
</evidence>
<feature type="non-terminal residue" evidence="1">
    <location>
        <position position="1"/>
    </location>
</feature>
<evidence type="ECO:0000313" key="2">
    <source>
        <dbReference type="Proteomes" id="UP001044222"/>
    </source>
</evidence>
<proteinExistence type="predicted"/>
<dbReference type="AlphaFoldDB" id="A0A9D3SAM7"/>
<comment type="caution">
    <text evidence="1">The sequence shown here is derived from an EMBL/GenBank/DDBJ whole genome shotgun (WGS) entry which is preliminary data.</text>
</comment>
<organism evidence="1 2">
    <name type="scientific">Anguilla anguilla</name>
    <name type="common">European freshwater eel</name>
    <name type="synonym">Muraena anguilla</name>
    <dbReference type="NCBI Taxonomy" id="7936"/>
    <lineage>
        <taxon>Eukaryota</taxon>
        <taxon>Metazoa</taxon>
        <taxon>Chordata</taxon>
        <taxon>Craniata</taxon>
        <taxon>Vertebrata</taxon>
        <taxon>Euteleostomi</taxon>
        <taxon>Actinopterygii</taxon>
        <taxon>Neopterygii</taxon>
        <taxon>Teleostei</taxon>
        <taxon>Anguilliformes</taxon>
        <taxon>Anguillidae</taxon>
        <taxon>Anguilla</taxon>
    </lineage>
</organism>
<sequence length="99" mass="11331">MEHIKKLYVSHSVKEVKDYVSEVSGIISFLHFSQYSLSAKSQTSKSQEFRQLVKDLDKTCTTLNSFLSRAHTKLQEGLVMGAKEAEKHCLRNAKERVLE</sequence>
<accession>A0A9D3SAM7</accession>
<dbReference type="EMBL" id="JAFIRN010000001">
    <property type="protein sequence ID" value="KAG5856077.1"/>
    <property type="molecule type" value="Genomic_DNA"/>
</dbReference>